<protein>
    <submittedName>
        <fullName evidence="1">Uncharacterized protein</fullName>
    </submittedName>
</protein>
<organism evidence="1 2">
    <name type="scientific">Trinickia dabaoshanensis</name>
    <dbReference type="NCBI Taxonomy" id="564714"/>
    <lineage>
        <taxon>Bacteria</taxon>
        <taxon>Pseudomonadati</taxon>
        <taxon>Pseudomonadota</taxon>
        <taxon>Betaproteobacteria</taxon>
        <taxon>Burkholderiales</taxon>
        <taxon>Burkholderiaceae</taxon>
        <taxon>Trinickia</taxon>
    </lineage>
</organism>
<evidence type="ECO:0000313" key="1">
    <source>
        <dbReference type="EMBL" id="PMS20119.1"/>
    </source>
</evidence>
<dbReference type="EMBL" id="PNYA01000009">
    <property type="protein sequence ID" value="PMS20119.1"/>
    <property type="molecule type" value="Genomic_DNA"/>
</dbReference>
<dbReference type="AlphaFoldDB" id="A0A2N7VSM2"/>
<keyword evidence="2" id="KW-1185">Reference proteome</keyword>
<name>A0A2N7VSM2_9BURK</name>
<gene>
    <name evidence="1" type="ORF">C0Z18_11985</name>
</gene>
<accession>A0A2N7VSM2</accession>
<sequence length="70" mass="7943">MHRQRGTHVPRDCTLLPTRRAVSRALFSFGHRIGDDLRQAATALDPEKLTDAWRVRQPSAAARVDRRPSP</sequence>
<proteinExistence type="predicted"/>
<evidence type="ECO:0000313" key="2">
    <source>
        <dbReference type="Proteomes" id="UP000235616"/>
    </source>
</evidence>
<dbReference type="Proteomes" id="UP000235616">
    <property type="component" value="Unassembled WGS sequence"/>
</dbReference>
<reference evidence="1 2" key="1">
    <citation type="submission" date="2018-01" db="EMBL/GenBank/DDBJ databases">
        <title>Whole genome analyses suggest that Burkholderia sensu lato contains two further novel genera in the rhizoxinica-symbiotica group Mycetohabitans gen. nov., and Trinickia gen. nov.: implications for the evolution of diazotrophy and nodulation in the Burkholderiaceae.</title>
        <authorList>
            <person name="Estrada-de los Santos P."/>
            <person name="Palmer M."/>
            <person name="Chavez-Ramirez B."/>
            <person name="Beukes C."/>
            <person name="Steenkamp E.T."/>
            <person name="Hirsch A.M."/>
            <person name="Manyaka P."/>
            <person name="Maluk M."/>
            <person name="Lafos M."/>
            <person name="Crook M."/>
            <person name="Gross E."/>
            <person name="Simon M.F."/>
            <person name="Bueno dos Reis Junior F."/>
            <person name="Poole P.S."/>
            <person name="Venter S.N."/>
            <person name="James E.K."/>
        </authorList>
    </citation>
    <scope>NUCLEOTIDE SEQUENCE [LARGE SCALE GENOMIC DNA]</scope>
    <source>
        <strain evidence="1 2">GIMN1.004</strain>
    </source>
</reference>
<comment type="caution">
    <text evidence="1">The sequence shown here is derived from an EMBL/GenBank/DDBJ whole genome shotgun (WGS) entry which is preliminary data.</text>
</comment>